<dbReference type="GO" id="GO:0005230">
    <property type="term" value="F:extracellular ligand-gated monoatomic ion channel activity"/>
    <property type="evidence" value="ECO:0007669"/>
    <property type="project" value="InterPro"/>
</dbReference>
<feature type="transmembrane region" description="Helical" evidence="20">
    <location>
        <begin position="236"/>
        <end position="257"/>
    </location>
</feature>
<evidence type="ECO:0000256" key="13">
    <source>
        <dbReference type="ARBA" id="ARBA00023180"/>
    </source>
</evidence>
<organism evidence="24 25">
    <name type="scientific">Patiria miniata</name>
    <name type="common">Bat star</name>
    <name type="synonym">Asterina miniata</name>
    <dbReference type="NCBI Taxonomy" id="46514"/>
    <lineage>
        <taxon>Eukaryota</taxon>
        <taxon>Metazoa</taxon>
        <taxon>Echinodermata</taxon>
        <taxon>Eleutherozoa</taxon>
        <taxon>Asterozoa</taxon>
        <taxon>Asteroidea</taxon>
        <taxon>Valvatacea</taxon>
        <taxon>Valvatida</taxon>
        <taxon>Asterinidae</taxon>
        <taxon>Patiria</taxon>
    </lineage>
</organism>
<dbReference type="PROSITE" id="PS00236">
    <property type="entry name" value="NEUROTR_ION_CHANNEL"/>
    <property type="match status" value="1"/>
</dbReference>
<keyword evidence="11" id="KW-0675">Receptor</keyword>
<evidence type="ECO:0000256" key="16">
    <source>
        <dbReference type="ARBA" id="ARBA00023286"/>
    </source>
</evidence>
<dbReference type="Pfam" id="PF02931">
    <property type="entry name" value="Neur_chan_LBD"/>
    <property type="match status" value="1"/>
</dbReference>
<keyword evidence="25" id="KW-1185">Reference proteome</keyword>
<dbReference type="AlphaFoldDB" id="A0A914BQ66"/>
<keyword evidence="12" id="KW-0869">Chloride channel</keyword>
<dbReference type="SUPFAM" id="SSF63712">
    <property type="entry name" value="Nicotinic receptor ligand binding domain-like"/>
    <property type="match status" value="1"/>
</dbReference>
<dbReference type="InterPro" id="IPR006029">
    <property type="entry name" value="Neurotrans-gated_channel_TM"/>
</dbReference>
<feature type="signal peptide" evidence="20">
    <location>
        <begin position="1"/>
        <end position="27"/>
    </location>
</feature>
<dbReference type="GO" id="GO:0045211">
    <property type="term" value="C:postsynaptic membrane"/>
    <property type="evidence" value="ECO:0007669"/>
    <property type="project" value="UniProtKB-SubCell"/>
</dbReference>
<comment type="subcellular location">
    <subcellularLocation>
        <location evidence="18">Postsynaptic cell membrane</location>
        <topology evidence="18">Multi-pass membrane protein</topology>
    </subcellularLocation>
</comment>
<evidence type="ECO:0000256" key="19">
    <source>
        <dbReference type="ARBA" id="ARBA00071250"/>
    </source>
</evidence>
<evidence type="ECO:0000256" key="6">
    <source>
        <dbReference type="ARBA" id="ARBA00022989"/>
    </source>
</evidence>
<evidence type="ECO:0000256" key="9">
    <source>
        <dbReference type="ARBA" id="ARBA00023136"/>
    </source>
</evidence>
<dbReference type="OrthoDB" id="407674at2759"/>
<feature type="transmembrane region" description="Helical" evidence="20">
    <location>
        <begin position="298"/>
        <end position="323"/>
    </location>
</feature>
<keyword evidence="16" id="KW-1071">Ligand-gated ion channel</keyword>
<dbReference type="FunFam" id="2.70.170.10:FF:000021">
    <property type="entry name" value="Gamma-aminobutyric acid receptor isoform 3b"/>
    <property type="match status" value="1"/>
</dbReference>
<evidence type="ECO:0000256" key="4">
    <source>
        <dbReference type="ARBA" id="ARBA00022692"/>
    </source>
</evidence>
<evidence type="ECO:0000256" key="14">
    <source>
        <dbReference type="ARBA" id="ARBA00023214"/>
    </source>
</evidence>
<protein>
    <recommendedName>
        <fullName evidence="19">Gamma-aminobutyric acid receptor subunit beta</fullName>
    </recommendedName>
</protein>
<evidence type="ECO:0000256" key="8">
    <source>
        <dbReference type="ARBA" id="ARBA00023065"/>
    </source>
</evidence>
<name>A0A914BQ66_PATMI</name>
<dbReference type="InterPro" id="IPR006028">
    <property type="entry name" value="GABAA/Glycine_rcpt"/>
</dbReference>
<evidence type="ECO:0000256" key="18">
    <source>
        <dbReference type="ARBA" id="ARBA00034104"/>
    </source>
</evidence>
<feature type="transmembrane region" description="Helical" evidence="20">
    <location>
        <begin position="264"/>
        <end position="283"/>
    </location>
</feature>
<dbReference type="Proteomes" id="UP000887568">
    <property type="component" value="Unplaced"/>
</dbReference>
<dbReference type="PRINTS" id="PR00252">
    <property type="entry name" value="NRIONCHANNEL"/>
</dbReference>
<feature type="domain" description="Neurotransmitter-gated ion-channel ligand-binding" evidence="22">
    <location>
        <begin position="31"/>
        <end position="208"/>
    </location>
</feature>
<keyword evidence="6 20" id="KW-1133">Transmembrane helix</keyword>
<dbReference type="InterPro" id="IPR036734">
    <property type="entry name" value="Neur_chan_lig-bd_sf"/>
</dbReference>
<evidence type="ECO:0000256" key="5">
    <source>
        <dbReference type="ARBA" id="ARBA00022729"/>
    </source>
</evidence>
<dbReference type="GO" id="GO:0004888">
    <property type="term" value="F:transmembrane signaling receptor activity"/>
    <property type="evidence" value="ECO:0007669"/>
    <property type="project" value="InterPro"/>
</dbReference>
<evidence type="ECO:0000256" key="11">
    <source>
        <dbReference type="ARBA" id="ARBA00023170"/>
    </source>
</evidence>
<keyword evidence="15" id="KW-0628">Postsynaptic cell membrane</keyword>
<dbReference type="InterPro" id="IPR018000">
    <property type="entry name" value="Neurotransmitter_ion_chnl_CS"/>
</dbReference>
<evidence type="ECO:0000256" key="15">
    <source>
        <dbReference type="ARBA" id="ARBA00023257"/>
    </source>
</evidence>
<dbReference type="PANTHER" id="PTHR18945">
    <property type="entry name" value="NEUROTRANSMITTER GATED ION CHANNEL"/>
    <property type="match status" value="1"/>
</dbReference>
<keyword evidence="17 20" id="KW-0407">Ion channel</keyword>
<accession>A0A914BQ66</accession>
<dbReference type="CDD" id="cd19049">
    <property type="entry name" value="LGIC_TM_anion"/>
    <property type="match status" value="1"/>
</dbReference>
<dbReference type="EnsemblMetazoa" id="XM_038221709.1">
    <property type="protein sequence ID" value="XP_038077637.1"/>
    <property type="gene ID" value="LOC119745389"/>
</dbReference>
<dbReference type="InterPro" id="IPR038050">
    <property type="entry name" value="Neuro_actylchol_rec"/>
</dbReference>
<keyword evidence="3" id="KW-1003">Cell membrane</keyword>
<evidence type="ECO:0000256" key="2">
    <source>
        <dbReference type="ARBA" id="ARBA00022448"/>
    </source>
</evidence>
<evidence type="ECO:0000313" key="24">
    <source>
        <dbReference type="EnsemblMetazoa" id="XP_038077637.1"/>
    </source>
</evidence>
<keyword evidence="14" id="KW-0868">Chloride</keyword>
<evidence type="ECO:0000259" key="23">
    <source>
        <dbReference type="Pfam" id="PF02932"/>
    </source>
</evidence>
<keyword evidence="4 20" id="KW-0812">Transmembrane</keyword>
<dbReference type="RefSeq" id="XP_038077637.1">
    <property type="nucleotide sequence ID" value="XM_038221709.1"/>
</dbReference>
<dbReference type="InterPro" id="IPR006201">
    <property type="entry name" value="Neur_channel"/>
</dbReference>
<keyword evidence="7" id="KW-0770">Synapse</keyword>
<evidence type="ECO:0000256" key="7">
    <source>
        <dbReference type="ARBA" id="ARBA00023018"/>
    </source>
</evidence>
<keyword evidence="5 20" id="KW-0732">Signal</keyword>
<feature type="region of interest" description="Disordered" evidence="21">
    <location>
        <begin position="333"/>
        <end position="354"/>
    </location>
</feature>
<proteinExistence type="inferred from homology"/>
<evidence type="ECO:0000313" key="25">
    <source>
        <dbReference type="Proteomes" id="UP000887568"/>
    </source>
</evidence>
<feature type="domain" description="Neurotransmitter-gated ion-channel transmembrane" evidence="23">
    <location>
        <begin position="240"/>
        <end position="336"/>
    </location>
</feature>
<dbReference type="GeneID" id="119745389"/>
<dbReference type="GO" id="GO:0034707">
    <property type="term" value="C:chloride channel complex"/>
    <property type="evidence" value="ECO:0007669"/>
    <property type="project" value="UniProtKB-KW"/>
</dbReference>
<evidence type="ECO:0000256" key="3">
    <source>
        <dbReference type="ARBA" id="ARBA00022475"/>
    </source>
</evidence>
<feature type="compositionally biased region" description="Basic and acidic residues" evidence="21">
    <location>
        <begin position="333"/>
        <end position="347"/>
    </location>
</feature>
<dbReference type="Gene3D" id="1.20.58.390">
    <property type="entry name" value="Neurotransmitter-gated ion-channel transmembrane domain"/>
    <property type="match status" value="1"/>
</dbReference>
<evidence type="ECO:0000256" key="20">
    <source>
        <dbReference type="RuleBase" id="RU000687"/>
    </source>
</evidence>
<sequence length="396" mass="45258">MRNPCRATQICTAFLCVLSAVRYTVEGTNTTAVLNNILNGYDKRLRPNDTGPPVRIKIVVYIESMEGIRESTMDFSVTMYLRMFWRDPRLSFEGDQTIIFKSGDMDNVWIPDVVFLYEKQSKVHSVTQMNRLLRVDPDGSVAYSSRVSATLACNMMLQRFPMDSQKCTIVMSSYAYSTRDVMLYLEEDSIQIEPGITISKFSLTGSDIANAEVPYLLGNYSTPKCHFYFMRQMESFFLTVYIPTVLLVSIAWLSFWIDAKAAPARVALGITTVLTVTTMTAGIQDTLPVVTYAKAIDIWLAVCLLFVFFSLLEYGMANYLLVVQTRREKKKARDIEQSPSKEGERDPAITSVEGGDCCRQRPQLWTAHRLDCLARWSYPAVFIMFNVFYWVYFLVF</sequence>
<feature type="transmembrane region" description="Helical" evidence="20">
    <location>
        <begin position="376"/>
        <end position="395"/>
    </location>
</feature>
<evidence type="ECO:0000256" key="1">
    <source>
        <dbReference type="ARBA" id="ARBA00010180"/>
    </source>
</evidence>
<dbReference type="InterPro" id="IPR036719">
    <property type="entry name" value="Neuro-gated_channel_TM_sf"/>
</dbReference>
<reference evidence="24" key="1">
    <citation type="submission" date="2022-11" db="UniProtKB">
        <authorList>
            <consortium name="EnsemblMetazoa"/>
        </authorList>
    </citation>
    <scope>IDENTIFICATION</scope>
</reference>
<keyword evidence="8 20" id="KW-0406">Ion transport</keyword>
<dbReference type="GO" id="GO:0005254">
    <property type="term" value="F:chloride channel activity"/>
    <property type="evidence" value="ECO:0007669"/>
    <property type="project" value="UniProtKB-KW"/>
</dbReference>
<keyword evidence="9 20" id="KW-0472">Membrane</keyword>
<keyword evidence="2 20" id="KW-0813">Transport</keyword>
<dbReference type="SUPFAM" id="SSF90112">
    <property type="entry name" value="Neurotransmitter-gated ion-channel transmembrane pore"/>
    <property type="match status" value="1"/>
</dbReference>
<keyword evidence="13" id="KW-0325">Glycoprotein</keyword>
<feature type="chain" id="PRO_5038156208" description="Gamma-aminobutyric acid receptor subunit beta" evidence="20">
    <location>
        <begin position="28"/>
        <end position="396"/>
    </location>
</feature>
<comment type="similarity">
    <text evidence="1">Belongs to the ligand-gated ion channel (TC 1.A.9) family. Gamma-aminobutyric acid receptor (TC 1.A.9.5) subfamily.</text>
</comment>
<dbReference type="InterPro" id="IPR006202">
    <property type="entry name" value="Neur_chan_lig-bd"/>
</dbReference>
<dbReference type="Gene3D" id="2.70.170.10">
    <property type="entry name" value="Neurotransmitter-gated ion-channel ligand-binding domain"/>
    <property type="match status" value="1"/>
</dbReference>
<dbReference type="OMA" id="GYACFNV"/>
<keyword evidence="10" id="KW-1015">Disulfide bond</keyword>
<evidence type="ECO:0000256" key="17">
    <source>
        <dbReference type="ARBA" id="ARBA00023303"/>
    </source>
</evidence>
<evidence type="ECO:0000259" key="22">
    <source>
        <dbReference type="Pfam" id="PF02931"/>
    </source>
</evidence>
<evidence type="ECO:0000256" key="12">
    <source>
        <dbReference type="ARBA" id="ARBA00023173"/>
    </source>
</evidence>
<dbReference type="CDD" id="cd18990">
    <property type="entry name" value="LGIC_ECD_GABAAR"/>
    <property type="match status" value="1"/>
</dbReference>
<dbReference type="Pfam" id="PF02932">
    <property type="entry name" value="Neur_chan_memb"/>
    <property type="match status" value="1"/>
</dbReference>
<dbReference type="PRINTS" id="PR00253">
    <property type="entry name" value="GABAARECEPTR"/>
</dbReference>
<evidence type="ECO:0000256" key="10">
    <source>
        <dbReference type="ARBA" id="ARBA00023157"/>
    </source>
</evidence>
<dbReference type="NCBIfam" id="TIGR00860">
    <property type="entry name" value="LIC"/>
    <property type="match status" value="1"/>
</dbReference>
<evidence type="ECO:0000256" key="21">
    <source>
        <dbReference type="SAM" id="MobiDB-lite"/>
    </source>
</evidence>